<name>A0AA35ZZZ5_LACSI</name>
<protein>
    <recommendedName>
        <fullName evidence="1">CRAL-TRIO domain-containing protein</fullName>
    </recommendedName>
</protein>
<dbReference type="InterPro" id="IPR001251">
    <property type="entry name" value="CRAL-TRIO_dom"/>
</dbReference>
<dbReference type="PANTHER" id="PTHR48411">
    <property type="entry name" value="OS01G0948300 PROTEIN"/>
    <property type="match status" value="1"/>
</dbReference>
<dbReference type="PANTHER" id="PTHR48411:SF1">
    <property type="entry name" value="OS01G0948300 PROTEIN"/>
    <property type="match status" value="1"/>
</dbReference>
<keyword evidence="3" id="KW-1185">Reference proteome</keyword>
<organism evidence="2 3">
    <name type="scientific">Lactuca saligna</name>
    <name type="common">Willowleaf lettuce</name>
    <dbReference type="NCBI Taxonomy" id="75948"/>
    <lineage>
        <taxon>Eukaryota</taxon>
        <taxon>Viridiplantae</taxon>
        <taxon>Streptophyta</taxon>
        <taxon>Embryophyta</taxon>
        <taxon>Tracheophyta</taxon>
        <taxon>Spermatophyta</taxon>
        <taxon>Magnoliopsida</taxon>
        <taxon>eudicotyledons</taxon>
        <taxon>Gunneridae</taxon>
        <taxon>Pentapetalae</taxon>
        <taxon>asterids</taxon>
        <taxon>campanulids</taxon>
        <taxon>Asterales</taxon>
        <taxon>Asteraceae</taxon>
        <taxon>Cichorioideae</taxon>
        <taxon>Cichorieae</taxon>
        <taxon>Lactucinae</taxon>
        <taxon>Lactuca</taxon>
    </lineage>
</organism>
<dbReference type="Proteomes" id="UP001177003">
    <property type="component" value="Chromosome 9"/>
</dbReference>
<gene>
    <name evidence="2" type="ORF">LSALG_LOCUS39968</name>
</gene>
<dbReference type="AlphaFoldDB" id="A0AA35ZZZ5"/>
<dbReference type="SMART" id="SM00516">
    <property type="entry name" value="SEC14"/>
    <property type="match status" value="1"/>
</dbReference>
<feature type="domain" description="CRAL-TRIO" evidence="1">
    <location>
        <begin position="51"/>
        <end position="223"/>
    </location>
</feature>
<proteinExistence type="predicted"/>
<evidence type="ECO:0000313" key="3">
    <source>
        <dbReference type="Proteomes" id="UP001177003"/>
    </source>
</evidence>
<accession>A0AA35ZZZ5</accession>
<dbReference type="Gene3D" id="3.40.525.10">
    <property type="entry name" value="CRAL-TRIO lipid binding domain"/>
    <property type="match status" value="1"/>
</dbReference>
<evidence type="ECO:0000259" key="1">
    <source>
        <dbReference type="SMART" id="SM00516"/>
    </source>
</evidence>
<evidence type="ECO:0000313" key="2">
    <source>
        <dbReference type="EMBL" id="CAI9301414.1"/>
    </source>
</evidence>
<dbReference type="Pfam" id="PF13716">
    <property type="entry name" value="CRAL_TRIO_2"/>
    <property type="match status" value="1"/>
</dbReference>
<dbReference type="InterPro" id="IPR036865">
    <property type="entry name" value="CRAL-TRIO_dom_sf"/>
</dbReference>
<dbReference type="EMBL" id="OX465085">
    <property type="protein sequence ID" value="CAI9301414.1"/>
    <property type="molecule type" value="Genomic_DNA"/>
</dbReference>
<reference evidence="2" key="1">
    <citation type="submission" date="2023-04" db="EMBL/GenBank/DDBJ databases">
        <authorList>
            <person name="Vijverberg K."/>
            <person name="Xiong W."/>
            <person name="Schranz E."/>
        </authorList>
    </citation>
    <scope>NUCLEOTIDE SEQUENCE</scope>
</reference>
<sequence length="266" mass="30707">MATREEFKVVVVPSDRHGIDPRPLTSSEATTEENWHDCPSDLAYNDDEFPALDALQFFRLESTSDKSGNRIFRIVGKYFPVGGLGLGIMIMILSHSASTIAPVIHGEWLKKYIIYKISTELPQGPFCIVYMHSTVRNEYNNPGITILRWIYEDLPSDFKDRLQVLYFVHPGIRSRLLMATLGRFLLSGGLYWKVKYVSRLQYLWEDMKRGSIEIPDFVAEHDEVLENRPLTDYGIEPDPLHFTGLPSNSFSYGRYEDRWTSREPMS</sequence>